<protein>
    <submittedName>
        <fullName evidence="1">Uncharacterized protein</fullName>
    </submittedName>
</protein>
<organism evidence="1 2">
    <name type="scientific">Lysinibacillus capsici</name>
    <dbReference type="NCBI Taxonomy" id="2115968"/>
    <lineage>
        <taxon>Bacteria</taxon>
        <taxon>Bacillati</taxon>
        <taxon>Bacillota</taxon>
        <taxon>Bacilli</taxon>
        <taxon>Bacillales</taxon>
        <taxon>Bacillaceae</taxon>
        <taxon>Lysinibacillus</taxon>
    </lineage>
</organism>
<name>A0A2X0ZXG9_9BACI</name>
<proteinExistence type="predicted"/>
<accession>A0A2X0ZXG9</accession>
<gene>
    <name evidence="1" type="ORF">NCTC7582_03749</name>
</gene>
<sequence>MIIFARIQHNDATFFKSEYYNMQFIGKNVNDELRTLEELKFDSPYEAMALLGERDFNLCDTVYLSGGIGYRHIWMSKQIEQE</sequence>
<dbReference type="EMBL" id="UAQE01000002">
    <property type="protein sequence ID" value="SPU37355.1"/>
    <property type="molecule type" value="Genomic_DNA"/>
</dbReference>
<dbReference type="RefSeq" id="WP_112118063.1">
    <property type="nucleotide sequence ID" value="NZ_UAQE01000002.1"/>
</dbReference>
<evidence type="ECO:0000313" key="2">
    <source>
        <dbReference type="Proteomes" id="UP000251431"/>
    </source>
</evidence>
<reference evidence="1 2" key="1">
    <citation type="submission" date="2018-06" db="EMBL/GenBank/DDBJ databases">
        <authorList>
            <consortium name="Pathogen Informatics"/>
            <person name="Doyle S."/>
        </authorList>
    </citation>
    <scope>NUCLEOTIDE SEQUENCE [LARGE SCALE GENOMIC DNA]</scope>
    <source>
        <strain evidence="1 2">NCTC7582</strain>
    </source>
</reference>
<dbReference type="AlphaFoldDB" id="A0A2X0ZXG9"/>
<dbReference type="Proteomes" id="UP000251431">
    <property type="component" value="Unassembled WGS sequence"/>
</dbReference>
<evidence type="ECO:0000313" key="1">
    <source>
        <dbReference type="EMBL" id="SPU37355.1"/>
    </source>
</evidence>